<keyword evidence="2" id="KW-0472">Membrane</keyword>
<name>A0A6C7DZN5_ILUCY</name>
<dbReference type="Proteomes" id="UP000011863">
    <property type="component" value="Chromosome"/>
</dbReference>
<evidence type="ECO:0000313" key="3">
    <source>
        <dbReference type="EMBL" id="BAN00340.1"/>
    </source>
</evidence>
<sequence length="493" mass="50884">MPDRRSPNPRSRDGLLPPVGARTPGLDDLDDDTIRAEDDGDWDDDEWYEPNYMVRRALAIGGTIAAIAIIVFVVSKVIGGDDGGSGSASAASAEWNHVVVLTDDEIRIVDPSNGDVVDTYDGDADLLDAQSVVTGNVLVTMTDAGRITQTDLSDGTSTRGRASTDQALRLSTTNPTIAIAGTDGGGDVTLIDTNERTTLRVGDVAGLDDPLIFPMEVYVNPDGTHAAMSDARSFQSTVVDIAEGTAELLAGQVVAIGDDRVVTAQRAGANTELEFYDLAGERLGSVDVPTPAASLLTSDGNMLLVDASGAIRLANADGDVSELGALSDTEAPTATIEVEAGTTAFGGTRLLAITSRQVFVLNDAGLQLGVADGDITSTPTRASRCVTVGSPRSTGTSVQLDLDNASVIVEIGGGIVSNTSVDGCTAALIGGASPQIVHDGEIIEVDANSIVDIAPDGEAYVVLDGRDSELLTIDGESNVEVADVASVIRFAQR</sequence>
<accession>A0A6C7DZN5</accession>
<proteinExistence type="predicted"/>
<keyword evidence="2" id="KW-0812">Transmembrane</keyword>
<dbReference type="SUPFAM" id="SSF75011">
    <property type="entry name" value="3-carboxy-cis,cis-mucoante lactonizing enzyme"/>
    <property type="match status" value="1"/>
</dbReference>
<evidence type="ECO:0000256" key="1">
    <source>
        <dbReference type="SAM" id="MobiDB-lite"/>
    </source>
</evidence>
<evidence type="ECO:0000313" key="4">
    <source>
        <dbReference type="Proteomes" id="UP000011863"/>
    </source>
</evidence>
<dbReference type="AlphaFoldDB" id="A0A6C7DZN5"/>
<dbReference type="EMBL" id="AP012057">
    <property type="protein sequence ID" value="BAN00340.1"/>
    <property type="molecule type" value="Genomic_DNA"/>
</dbReference>
<gene>
    <name evidence="3" type="ORF">YM304_00260</name>
</gene>
<feature type="compositionally biased region" description="Basic and acidic residues" evidence="1">
    <location>
        <begin position="1"/>
        <end position="13"/>
    </location>
</feature>
<organism evidence="3 4">
    <name type="scientific">Ilumatobacter coccineus (strain NBRC 103263 / KCTC 29153 / YM16-304)</name>
    <dbReference type="NCBI Taxonomy" id="1313172"/>
    <lineage>
        <taxon>Bacteria</taxon>
        <taxon>Bacillati</taxon>
        <taxon>Actinomycetota</taxon>
        <taxon>Acidimicrobiia</taxon>
        <taxon>Acidimicrobiales</taxon>
        <taxon>Ilumatobacteraceae</taxon>
        <taxon>Ilumatobacter</taxon>
    </lineage>
</organism>
<protein>
    <submittedName>
        <fullName evidence="3">Uncharacterized protein</fullName>
    </submittedName>
</protein>
<feature type="region of interest" description="Disordered" evidence="1">
    <location>
        <begin position="1"/>
        <end position="42"/>
    </location>
</feature>
<feature type="transmembrane region" description="Helical" evidence="2">
    <location>
        <begin position="57"/>
        <end position="78"/>
    </location>
</feature>
<evidence type="ECO:0000256" key="2">
    <source>
        <dbReference type="SAM" id="Phobius"/>
    </source>
</evidence>
<reference evidence="3 4" key="1">
    <citation type="journal article" date="2013" name="Int. J. Syst. Evol. Microbiol.">
        <title>Ilumatobacter nonamiense sp. nov. and Ilumatobacter coccineum sp. nov., isolated from seashore sand.</title>
        <authorList>
            <person name="Matsumoto A."/>
            <person name="Kasai H."/>
            <person name="Matsuo Y."/>
            <person name="Shizuri Y."/>
            <person name="Ichikawa N."/>
            <person name="Fujita N."/>
            <person name="Omura S."/>
            <person name="Takahashi Y."/>
        </authorList>
    </citation>
    <scope>NUCLEOTIDE SEQUENCE [LARGE SCALE GENOMIC DNA]</scope>
    <source>
        <strain evidence="4">NBRC 103263 / KCTC 29153 / YM16-304</strain>
    </source>
</reference>
<dbReference type="OrthoDB" id="9824419at2"/>
<keyword evidence="2" id="KW-1133">Transmembrane helix</keyword>
<dbReference type="KEGG" id="aym:YM304_00260"/>
<keyword evidence="4" id="KW-1185">Reference proteome</keyword>
<dbReference type="RefSeq" id="WP_015439588.1">
    <property type="nucleotide sequence ID" value="NC_020520.1"/>
</dbReference>